<dbReference type="Proteomes" id="UP000481852">
    <property type="component" value="Unassembled WGS sequence"/>
</dbReference>
<dbReference type="AlphaFoldDB" id="A0A6L5XA02"/>
<proteinExistence type="predicted"/>
<evidence type="ECO:0000313" key="1">
    <source>
        <dbReference type="EMBL" id="MSS16103.1"/>
    </source>
</evidence>
<name>A0A6L5XA02_9FIRM</name>
<evidence type="ECO:0000313" key="2">
    <source>
        <dbReference type="Proteomes" id="UP000481852"/>
    </source>
</evidence>
<organism evidence="1 2">
    <name type="scientific">Porcincola intestinalis</name>
    <dbReference type="NCBI Taxonomy" id="2606632"/>
    <lineage>
        <taxon>Bacteria</taxon>
        <taxon>Bacillati</taxon>
        <taxon>Bacillota</taxon>
        <taxon>Clostridia</taxon>
        <taxon>Lachnospirales</taxon>
        <taxon>Lachnospiraceae</taxon>
        <taxon>Porcincola</taxon>
    </lineage>
</organism>
<gene>
    <name evidence="1" type="ORF">FYJ35_13910</name>
</gene>
<evidence type="ECO:0008006" key="3">
    <source>
        <dbReference type="Google" id="ProtNLM"/>
    </source>
</evidence>
<accession>A0A6L5XA02</accession>
<reference evidence="1 2" key="1">
    <citation type="submission" date="2019-08" db="EMBL/GenBank/DDBJ databases">
        <title>In-depth cultivation of the pig gut microbiome towards novel bacterial diversity and tailored functional studies.</title>
        <authorList>
            <person name="Wylensek D."/>
            <person name="Hitch T.C.A."/>
            <person name="Clavel T."/>
        </authorList>
    </citation>
    <scope>NUCLEOTIDE SEQUENCE [LARGE SCALE GENOMIC DNA]</scope>
    <source>
        <strain evidence="1 2">Oil+RF-744-WCA-WT-11</strain>
    </source>
</reference>
<dbReference type="EMBL" id="VULZ01000023">
    <property type="protein sequence ID" value="MSS16103.1"/>
    <property type="molecule type" value="Genomic_DNA"/>
</dbReference>
<dbReference type="RefSeq" id="WP_154527532.1">
    <property type="nucleotide sequence ID" value="NZ_VULZ01000023.1"/>
</dbReference>
<comment type="caution">
    <text evidence="1">The sequence shown here is derived from an EMBL/GenBank/DDBJ whole genome shotgun (WGS) entry which is preliminary data.</text>
</comment>
<sequence length="66" mass="7341">MEIFGGIVERGEVSQVHQDGYIISSLDRNGIITRPIKPVGTESYKAGDRVYYFIFNDGTGRIICGM</sequence>
<protein>
    <recommendedName>
        <fullName evidence="3">Translational initiation factor 1</fullName>
    </recommendedName>
</protein>
<keyword evidence="2" id="KW-1185">Reference proteome</keyword>